<evidence type="ECO:0000313" key="3">
    <source>
        <dbReference type="Proteomes" id="UP000052232"/>
    </source>
</evidence>
<evidence type="ECO:0000313" key="2">
    <source>
        <dbReference type="EMBL" id="KMS58765.1"/>
    </source>
</evidence>
<reference evidence="1" key="1">
    <citation type="submission" date="2014-01" db="EMBL/GenBank/DDBJ databases">
        <authorList>
            <person name="Pearce S."/>
            <person name="Pandey G."/>
            <person name="Oakeshott J."/>
        </authorList>
    </citation>
    <scope>NUCLEOTIDE SEQUENCE</scope>
    <source>
        <strain evidence="1">LL01</strain>
    </source>
</reference>
<name>A0A0J8AWX8_9SPHN</name>
<evidence type="ECO:0000313" key="1">
    <source>
        <dbReference type="EMBL" id="KMS58680.1"/>
    </source>
</evidence>
<dbReference type="EMBL" id="JACT01000001">
    <property type="protein sequence ID" value="KMS58765.1"/>
    <property type="molecule type" value="Genomic_DNA"/>
</dbReference>
<protein>
    <submittedName>
        <fullName evidence="1">Uncharacterized protein</fullName>
    </submittedName>
</protein>
<dbReference type="EMBL" id="JACT01000001">
    <property type="protein sequence ID" value="KMS58680.1"/>
    <property type="molecule type" value="Genomic_DNA"/>
</dbReference>
<dbReference type="AlphaFoldDB" id="A0A0J8AWX8"/>
<keyword evidence="3" id="KW-1185">Reference proteome</keyword>
<accession>A0A0J8AWX8</accession>
<proteinExistence type="predicted"/>
<reference evidence="1 3" key="2">
    <citation type="journal article" date="2015" name="G3 (Bethesda)">
        <title>Insights into Ongoing Evolution of the Hexachlorocyclohexane Catabolic Pathway from Comparative Genomics of Ten Sphingomonadaceae Strains.</title>
        <authorList>
            <person name="Pearce S.L."/>
            <person name="Oakeshott J.G."/>
            <person name="Pandey G."/>
        </authorList>
    </citation>
    <scope>NUCLEOTIDE SEQUENCE [LARGE SCALE GENOMIC DNA]</scope>
    <source>
        <strain evidence="1 3">LL01</strain>
    </source>
</reference>
<comment type="caution">
    <text evidence="1">The sequence shown here is derived from an EMBL/GenBank/DDBJ whole genome shotgun (WGS) entry which is preliminary data.</text>
</comment>
<organism evidence="1 3">
    <name type="scientific">Sphingobium cupriresistens LL01</name>
    <dbReference type="NCBI Taxonomy" id="1420583"/>
    <lineage>
        <taxon>Bacteria</taxon>
        <taxon>Pseudomonadati</taxon>
        <taxon>Pseudomonadota</taxon>
        <taxon>Alphaproteobacteria</taxon>
        <taxon>Sphingomonadales</taxon>
        <taxon>Sphingomonadaceae</taxon>
        <taxon>Sphingobium</taxon>
    </lineage>
</organism>
<gene>
    <name evidence="1" type="ORF">V473_02515</name>
    <name evidence="2" type="ORF">V473_07035</name>
</gene>
<sequence length="73" mass="8378">MKRDVDVRLLFIPFFSVMHVMAGDDGYTVRTLGGIKGVMAIALFRHMSWDGRAERNLCQLRSMRFADNFAQLP</sequence>
<dbReference type="Proteomes" id="UP000052232">
    <property type="component" value="Unassembled WGS sequence"/>
</dbReference>